<evidence type="ECO:0000313" key="2">
    <source>
        <dbReference type="Proteomes" id="UP001291309"/>
    </source>
</evidence>
<dbReference type="Proteomes" id="UP001291309">
    <property type="component" value="Unassembled WGS sequence"/>
</dbReference>
<accession>A0ABU5GYF2</accession>
<comment type="caution">
    <text evidence="1">The sequence shown here is derived from an EMBL/GenBank/DDBJ whole genome shotgun (WGS) entry which is preliminary data.</text>
</comment>
<reference evidence="1 2" key="1">
    <citation type="submission" date="2023-12" db="EMBL/GenBank/DDBJ databases">
        <title>the genome sequence of Hyalangium sp. s54d21.</title>
        <authorList>
            <person name="Zhang X."/>
        </authorList>
    </citation>
    <scope>NUCLEOTIDE SEQUENCE [LARGE SCALE GENOMIC DNA]</scope>
    <source>
        <strain evidence="2">s54d21</strain>
    </source>
</reference>
<evidence type="ECO:0000313" key="1">
    <source>
        <dbReference type="EMBL" id="MDY7226219.1"/>
    </source>
</evidence>
<gene>
    <name evidence="1" type="ORF">SYV04_07480</name>
</gene>
<sequence length="436" mass="47409">MFVLILACAGALAGLLMRTGPRIERVVREANDFEGALHPRPPHIGTPTTGTFARAVEPLLAEARELPEPEPDSMSRPEGEDEVASEAWSKAFQALREQCLDVTVGKLSLEKMPAPCRKALDQGRQVMRRVLAATHAEVGGLPAGAGSLSRPSFSREPSGMRALERVVELAALETRLLVAEGHAQEAVDVCLDSLAVSRELSLGGALHGSQLSASSQALTYRPCAEALDKASVERKRQALVQIGRLREGRPSFSAVLREESVFHQLTTFGPDFLPPEALSRLPPAGRTLVNAHSGWFFFTSRIGHPMLRRYLWRRNVSMFDAMAAAADLPQGERHQAFARIDAAHTLLSDFPNAVHALEYHRQWELLAPQDVQLAALMVLVEVDISRAERGAWPAPLTPPTAEGFSLQVLNEEEALLAPHDAKLAEYALPLAADSAP</sequence>
<proteinExistence type="predicted"/>
<organism evidence="1 2">
    <name type="scientific">Hyalangium rubrum</name>
    <dbReference type="NCBI Taxonomy" id="3103134"/>
    <lineage>
        <taxon>Bacteria</taxon>
        <taxon>Pseudomonadati</taxon>
        <taxon>Myxococcota</taxon>
        <taxon>Myxococcia</taxon>
        <taxon>Myxococcales</taxon>
        <taxon>Cystobacterineae</taxon>
        <taxon>Archangiaceae</taxon>
        <taxon>Hyalangium</taxon>
    </lineage>
</organism>
<keyword evidence="2" id="KW-1185">Reference proteome</keyword>
<dbReference type="RefSeq" id="WP_321544940.1">
    <property type="nucleotide sequence ID" value="NZ_JAXIVS010000002.1"/>
</dbReference>
<protein>
    <submittedName>
        <fullName evidence="1">Uncharacterized protein</fullName>
    </submittedName>
</protein>
<name>A0ABU5GYF2_9BACT</name>
<dbReference type="EMBL" id="JAXIVS010000002">
    <property type="protein sequence ID" value="MDY7226219.1"/>
    <property type="molecule type" value="Genomic_DNA"/>
</dbReference>